<dbReference type="Gene3D" id="1.10.287.1060">
    <property type="entry name" value="ESAT-6-like"/>
    <property type="match status" value="1"/>
</dbReference>
<comment type="caution">
    <text evidence="1">The sequence shown here is derived from an EMBL/GenBank/DDBJ whole genome shotgun (WGS) entry which is preliminary data.</text>
</comment>
<gene>
    <name evidence="1" type="ORF">BC739_002827</name>
</gene>
<reference evidence="1 2" key="1">
    <citation type="submission" date="2020-08" db="EMBL/GenBank/DDBJ databases">
        <title>Genomic Encyclopedia of Archaeal and Bacterial Type Strains, Phase II (KMG-II): from individual species to whole genera.</title>
        <authorList>
            <person name="Goeker M."/>
        </authorList>
    </citation>
    <scope>NUCLEOTIDE SEQUENCE [LARGE SCALE GENOMIC DNA]</scope>
    <source>
        <strain evidence="1 2">DSM 43850</strain>
    </source>
</reference>
<evidence type="ECO:0000313" key="2">
    <source>
        <dbReference type="Proteomes" id="UP000517916"/>
    </source>
</evidence>
<dbReference type="InterPro" id="IPR036689">
    <property type="entry name" value="ESAT-6-like_sf"/>
</dbReference>
<evidence type="ECO:0008006" key="3">
    <source>
        <dbReference type="Google" id="ProtNLM"/>
    </source>
</evidence>
<dbReference type="SUPFAM" id="SSF140453">
    <property type="entry name" value="EsxAB dimer-like"/>
    <property type="match status" value="1"/>
</dbReference>
<name>A0ABR6BFI0_9PSEU</name>
<keyword evidence="2" id="KW-1185">Reference proteome</keyword>
<accession>A0ABR6BFI0</accession>
<sequence>MSGTPTADQVSVALDALRSDASTWDAAGDGLDGPTSTLGGLALGPEQVSMWAADAGLDRTYNEAREQLASVIAQAAENFHAVAAALRTAATIYEQEEQQNLHRLKGVY</sequence>
<proteinExistence type="predicted"/>
<organism evidence="1 2">
    <name type="scientific">Kutzneria viridogrisea</name>
    <dbReference type="NCBI Taxonomy" id="47990"/>
    <lineage>
        <taxon>Bacteria</taxon>
        <taxon>Bacillati</taxon>
        <taxon>Actinomycetota</taxon>
        <taxon>Actinomycetes</taxon>
        <taxon>Pseudonocardiales</taxon>
        <taxon>Pseudonocardiaceae</taxon>
        <taxon>Kutzneria</taxon>
    </lineage>
</organism>
<protein>
    <recommendedName>
        <fullName evidence="3">Excreted virulence factor EspC, type VII ESX diderm</fullName>
    </recommendedName>
</protein>
<evidence type="ECO:0000313" key="1">
    <source>
        <dbReference type="EMBL" id="MBA8925628.1"/>
    </source>
</evidence>
<dbReference type="Proteomes" id="UP000517916">
    <property type="component" value="Unassembled WGS sequence"/>
</dbReference>
<dbReference type="RefSeq" id="WP_025360300.1">
    <property type="nucleotide sequence ID" value="NZ_BAAABQ010000059.1"/>
</dbReference>
<dbReference type="EMBL" id="JACJID010000002">
    <property type="protein sequence ID" value="MBA8925628.1"/>
    <property type="molecule type" value="Genomic_DNA"/>
</dbReference>